<keyword evidence="2" id="KW-1185">Reference proteome</keyword>
<proteinExistence type="predicted"/>
<organism evidence="1 2">
    <name type="scientific">Ignelater luminosus</name>
    <name type="common">Cucubano</name>
    <name type="synonym">Pyrophorus luminosus</name>
    <dbReference type="NCBI Taxonomy" id="2038154"/>
    <lineage>
        <taxon>Eukaryota</taxon>
        <taxon>Metazoa</taxon>
        <taxon>Ecdysozoa</taxon>
        <taxon>Arthropoda</taxon>
        <taxon>Hexapoda</taxon>
        <taxon>Insecta</taxon>
        <taxon>Pterygota</taxon>
        <taxon>Neoptera</taxon>
        <taxon>Endopterygota</taxon>
        <taxon>Coleoptera</taxon>
        <taxon>Polyphaga</taxon>
        <taxon>Elateriformia</taxon>
        <taxon>Elateroidea</taxon>
        <taxon>Elateridae</taxon>
        <taxon>Agrypninae</taxon>
        <taxon>Pyrophorini</taxon>
        <taxon>Ignelater</taxon>
    </lineage>
</organism>
<dbReference type="AlphaFoldDB" id="A0A8K0CL55"/>
<sequence>MPDRIKENQTFSHYFKFDGISSAVKFLTGNLDSVDAERYNQAIEKLNAKQQKLIEHNNQIIHNFESLDNRTKELVLTLSKILLSNG</sequence>
<accession>A0A8K0CL55</accession>
<dbReference type="EMBL" id="VTPC01066965">
    <property type="protein sequence ID" value="KAF2889419.1"/>
    <property type="molecule type" value="Genomic_DNA"/>
</dbReference>
<comment type="caution">
    <text evidence="1">The sequence shown here is derived from an EMBL/GenBank/DDBJ whole genome shotgun (WGS) entry which is preliminary data.</text>
</comment>
<reference evidence="1" key="1">
    <citation type="submission" date="2019-08" db="EMBL/GenBank/DDBJ databases">
        <title>The genome of the North American firefly Photinus pyralis.</title>
        <authorList>
            <consortium name="Photinus pyralis genome working group"/>
            <person name="Fallon T.R."/>
            <person name="Sander Lower S.E."/>
            <person name="Weng J.-K."/>
        </authorList>
    </citation>
    <scope>NUCLEOTIDE SEQUENCE</scope>
    <source>
        <strain evidence="1">TRF0915ILg1</strain>
        <tissue evidence="1">Whole body</tissue>
    </source>
</reference>
<evidence type="ECO:0000313" key="1">
    <source>
        <dbReference type="EMBL" id="KAF2889419.1"/>
    </source>
</evidence>
<dbReference type="OrthoDB" id="6782731at2759"/>
<evidence type="ECO:0000313" key="2">
    <source>
        <dbReference type="Proteomes" id="UP000801492"/>
    </source>
</evidence>
<gene>
    <name evidence="1" type="ORF">ILUMI_16754</name>
</gene>
<dbReference type="Proteomes" id="UP000801492">
    <property type="component" value="Unassembled WGS sequence"/>
</dbReference>
<protein>
    <submittedName>
        <fullName evidence="1">Uncharacterized protein</fullName>
    </submittedName>
</protein>
<name>A0A8K0CL55_IGNLU</name>